<organism evidence="7 8">
    <name type="scientific">Aristolochia fimbriata</name>
    <name type="common">White veined hardy Dutchman's pipe vine</name>
    <dbReference type="NCBI Taxonomy" id="158543"/>
    <lineage>
        <taxon>Eukaryota</taxon>
        <taxon>Viridiplantae</taxon>
        <taxon>Streptophyta</taxon>
        <taxon>Embryophyta</taxon>
        <taxon>Tracheophyta</taxon>
        <taxon>Spermatophyta</taxon>
        <taxon>Magnoliopsida</taxon>
        <taxon>Magnoliidae</taxon>
        <taxon>Piperales</taxon>
        <taxon>Aristolochiaceae</taxon>
        <taxon>Aristolochia</taxon>
    </lineage>
</organism>
<dbReference type="Proteomes" id="UP000825729">
    <property type="component" value="Unassembled WGS sequence"/>
</dbReference>
<keyword evidence="4 6" id="KW-1133">Transmembrane helix</keyword>
<keyword evidence="5 6" id="KW-0472">Membrane</keyword>
<gene>
    <name evidence="7" type="ORF">H6P81_010020</name>
</gene>
<sequence>MGELPGICQTLLLTQFSFFLHLGVIGAAIAHVIFQYLISLILLLKLMTMVEVLPPSLKHLQCRRFLKNGILLLGRVIAVTFCVTLAASLTARKGSIPVAAFLICLQVWLTTSLLADGLAMAGQAILATAFAKKDLKKATKTATRVVN</sequence>
<dbReference type="AlphaFoldDB" id="A0AAV7EPM4"/>
<name>A0AAV7EPM4_ARIFI</name>
<evidence type="ECO:0000313" key="7">
    <source>
        <dbReference type="EMBL" id="KAG9450055.1"/>
    </source>
</evidence>
<dbReference type="GO" id="GO:0016020">
    <property type="term" value="C:membrane"/>
    <property type="evidence" value="ECO:0007669"/>
    <property type="project" value="UniProtKB-SubCell"/>
</dbReference>
<comment type="subcellular location">
    <subcellularLocation>
        <location evidence="1">Membrane</location>
        <topology evidence="1">Multi-pass membrane protein</topology>
    </subcellularLocation>
</comment>
<dbReference type="GO" id="GO:0015137">
    <property type="term" value="F:citrate transmembrane transporter activity"/>
    <property type="evidence" value="ECO:0007669"/>
    <property type="project" value="TreeGrafter"/>
</dbReference>
<evidence type="ECO:0000256" key="2">
    <source>
        <dbReference type="ARBA" id="ARBA00010199"/>
    </source>
</evidence>
<keyword evidence="8" id="KW-1185">Reference proteome</keyword>
<feature type="transmembrane region" description="Helical" evidence="6">
    <location>
        <begin position="98"/>
        <end position="131"/>
    </location>
</feature>
<feature type="transmembrane region" description="Helical" evidence="6">
    <location>
        <begin position="65"/>
        <end position="86"/>
    </location>
</feature>
<keyword evidence="3 6" id="KW-0812">Transmembrane</keyword>
<evidence type="ECO:0000256" key="4">
    <source>
        <dbReference type="ARBA" id="ARBA00022989"/>
    </source>
</evidence>
<evidence type="ECO:0000256" key="1">
    <source>
        <dbReference type="ARBA" id="ARBA00004141"/>
    </source>
</evidence>
<dbReference type="InterPro" id="IPR044644">
    <property type="entry name" value="DinF-like"/>
</dbReference>
<proteinExistence type="inferred from homology"/>
<evidence type="ECO:0000256" key="6">
    <source>
        <dbReference type="SAM" id="Phobius"/>
    </source>
</evidence>
<comment type="similarity">
    <text evidence="2">Belongs to the multi antimicrobial extrusion (MATE) (TC 2.A.66.1) family.</text>
</comment>
<evidence type="ECO:0000256" key="5">
    <source>
        <dbReference type="ARBA" id="ARBA00023136"/>
    </source>
</evidence>
<evidence type="ECO:0000313" key="8">
    <source>
        <dbReference type="Proteomes" id="UP000825729"/>
    </source>
</evidence>
<dbReference type="EMBL" id="JAINDJ010000004">
    <property type="protein sequence ID" value="KAG9450055.1"/>
    <property type="molecule type" value="Genomic_DNA"/>
</dbReference>
<evidence type="ECO:0000256" key="3">
    <source>
        <dbReference type="ARBA" id="ARBA00022692"/>
    </source>
</evidence>
<protein>
    <submittedName>
        <fullName evidence="7">Uncharacterized protein</fullName>
    </submittedName>
</protein>
<dbReference type="PANTHER" id="PTHR42893:SF11">
    <property type="entry name" value="PROTEIN DETOXIFICATION 43"/>
    <property type="match status" value="1"/>
</dbReference>
<accession>A0AAV7EPM4</accession>
<feature type="transmembrane region" description="Helical" evidence="6">
    <location>
        <begin position="20"/>
        <end position="44"/>
    </location>
</feature>
<comment type="caution">
    <text evidence="7">The sequence shown here is derived from an EMBL/GenBank/DDBJ whole genome shotgun (WGS) entry which is preliminary data.</text>
</comment>
<dbReference type="PANTHER" id="PTHR42893">
    <property type="entry name" value="PROTEIN DETOXIFICATION 44, CHLOROPLASTIC-RELATED"/>
    <property type="match status" value="1"/>
</dbReference>
<reference evidence="7 8" key="1">
    <citation type="submission" date="2021-07" db="EMBL/GenBank/DDBJ databases">
        <title>The Aristolochia fimbriata genome: insights into angiosperm evolution, floral development and chemical biosynthesis.</title>
        <authorList>
            <person name="Jiao Y."/>
        </authorList>
    </citation>
    <scope>NUCLEOTIDE SEQUENCE [LARGE SCALE GENOMIC DNA]</scope>
    <source>
        <strain evidence="7">IBCAS-2021</strain>
        <tissue evidence="7">Leaf</tissue>
    </source>
</reference>